<evidence type="ECO:0000313" key="2">
    <source>
        <dbReference type="EMBL" id="ACL41999.1"/>
    </source>
</evidence>
<keyword evidence="3" id="KW-1185">Reference proteome</keyword>
<dbReference type="HOGENOM" id="CLU_1281005_0_0_11"/>
<keyword evidence="2" id="KW-0449">Lipoprotein</keyword>
<protein>
    <submittedName>
        <fullName evidence="2">Lipoprotein</fullName>
    </submittedName>
</protein>
<dbReference type="Proteomes" id="UP000002505">
    <property type="component" value="Plasmid pACHL01"/>
</dbReference>
<feature type="signal peptide" evidence="1">
    <location>
        <begin position="1"/>
        <end position="25"/>
    </location>
</feature>
<feature type="chain" id="PRO_5002873611" evidence="1">
    <location>
        <begin position="26"/>
        <end position="210"/>
    </location>
</feature>
<evidence type="ECO:0000256" key="1">
    <source>
        <dbReference type="SAM" id="SignalP"/>
    </source>
</evidence>
<keyword evidence="2" id="KW-0614">Plasmid</keyword>
<geneLocation type="plasmid" evidence="2 3">
    <name>pACHL01</name>
</geneLocation>
<dbReference type="EMBL" id="CP001342">
    <property type="protein sequence ID" value="ACL41999.1"/>
    <property type="molecule type" value="Genomic_DNA"/>
</dbReference>
<sequence length="210" mass="22600">MKRLATVLFAVPLLLTGCVVPFGGATPTVTSNPPAGAKIFSTLDEAGIEKIKASKSARLDMTTGYLRKSGVGLEDGSPEAPDVHISDGLMDLVIEAPYTDITARTDRLRLNGLNKRADFSEVTYFLTAGSRDDYFALIRDGVDRYGIDHESAEMVIESISRDPEDKTEFAIAPGTSTGLQVTYDLRYDGAKDVQVIIVHVNGLPTTGRSS</sequence>
<dbReference type="RefSeq" id="WP_012623016.1">
    <property type="nucleotide sequence ID" value="NC_011879.1"/>
</dbReference>
<dbReference type="AlphaFoldDB" id="B8HHV2"/>
<name>B8HHV2_PSECP</name>
<dbReference type="KEGG" id="ach:Achl_4048"/>
<evidence type="ECO:0000313" key="3">
    <source>
        <dbReference type="Proteomes" id="UP000002505"/>
    </source>
</evidence>
<dbReference type="PROSITE" id="PS51257">
    <property type="entry name" value="PROKAR_LIPOPROTEIN"/>
    <property type="match status" value="1"/>
</dbReference>
<organism evidence="2 3">
    <name type="scientific">Pseudarthrobacter chlorophenolicus (strain ATCC 700700 / DSM 12829 / CIP 107037 / JCM 12360 / KCTC 9906 / NCIMB 13794 / A6)</name>
    <name type="common">Arthrobacter chlorophenolicus</name>
    <dbReference type="NCBI Taxonomy" id="452863"/>
    <lineage>
        <taxon>Bacteria</taxon>
        <taxon>Bacillati</taxon>
        <taxon>Actinomycetota</taxon>
        <taxon>Actinomycetes</taxon>
        <taxon>Micrococcales</taxon>
        <taxon>Micrococcaceae</taxon>
        <taxon>Pseudarthrobacter</taxon>
    </lineage>
</organism>
<reference evidence="2" key="1">
    <citation type="submission" date="2009-01" db="EMBL/GenBank/DDBJ databases">
        <title>Complete sequence of plasmid1 of Arthrobacter chlorophenolicus A6.</title>
        <authorList>
            <consortium name="US DOE Joint Genome Institute"/>
            <person name="Lucas S."/>
            <person name="Copeland A."/>
            <person name="Lapidus A."/>
            <person name="Glavina del Rio T."/>
            <person name="Tice H."/>
            <person name="Bruce D."/>
            <person name="Goodwin L."/>
            <person name="Pitluck S."/>
            <person name="Goltsman E."/>
            <person name="Clum A."/>
            <person name="Larimer F."/>
            <person name="Land M."/>
            <person name="Hauser L."/>
            <person name="Kyrpides N."/>
            <person name="Mikhailova N."/>
            <person name="Jansson J."/>
            <person name="Richardson P."/>
        </authorList>
    </citation>
    <scope>NUCLEOTIDE SEQUENCE [LARGE SCALE GENOMIC DNA]</scope>
    <source>
        <strain evidence="2">A6</strain>
        <plasmid evidence="2">pACHL01</plasmid>
    </source>
</reference>
<gene>
    <name evidence="2" type="ordered locus">Achl_4048</name>
</gene>
<proteinExistence type="predicted"/>
<dbReference type="OrthoDB" id="4940207at2"/>
<keyword evidence="1" id="KW-0732">Signal</keyword>
<accession>B8HHV2</accession>